<dbReference type="PANTHER" id="PTHR43179:SF12">
    <property type="entry name" value="GALACTOFURANOSYLTRANSFERASE GLFT2"/>
    <property type="match status" value="1"/>
</dbReference>
<evidence type="ECO:0000313" key="5">
    <source>
        <dbReference type="EMBL" id="PWU24041.1"/>
    </source>
</evidence>
<comment type="caution">
    <text evidence="5">The sequence shown here is derived from an EMBL/GenBank/DDBJ whole genome shotgun (WGS) entry which is preliminary data.</text>
</comment>
<dbReference type="InterPro" id="IPR029044">
    <property type="entry name" value="Nucleotide-diphossugar_trans"/>
</dbReference>
<dbReference type="GO" id="GO:0016757">
    <property type="term" value="F:glycosyltransferase activity"/>
    <property type="evidence" value="ECO:0007669"/>
    <property type="project" value="UniProtKB-KW"/>
</dbReference>
<evidence type="ECO:0000256" key="2">
    <source>
        <dbReference type="ARBA" id="ARBA00022676"/>
    </source>
</evidence>
<evidence type="ECO:0000259" key="4">
    <source>
        <dbReference type="Pfam" id="PF00535"/>
    </source>
</evidence>
<dbReference type="Proteomes" id="UP000246104">
    <property type="component" value="Unassembled WGS sequence"/>
</dbReference>
<dbReference type="PANTHER" id="PTHR43179">
    <property type="entry name" value="RHAMNOSYLTRANSFERASE WBBL"/>
    <property type="match status" value="1"/>
</dbReference>
<accession>A0A317JSJ7</accession>
<comment type="similarity">
    <text evidence="1">Belongs to the glycosyltransferase 2 family.</text>
</comment>
<protein>
    <recommendedName>
        <fullName evidence="4">Glycosyltransferase 2-like domain-containing protein</fullName>
    </recommendedName>
</protein>
<dbReference type="EMBL" id="PSRQ01000014">
    <property type="protein sequence ID" value="PWU24041.1"/>
    <property type="molecule type" value="Genomic_DNA"/>
</dbReference>
<dbReference type="InterPro" id="IPR001173">
    <property type="entry name" value="Glyco_trans_2-like"/>
</dbReference>
<dbReference type="CDD" id="cd04186">
    <property type="entry name" value="GT_2_like_c"/>
    <property type="match status" value="1"/>
</dbReference>
<keyword evidence="2" id="KW-0328">Glycosyltransferase</keyword>
<dbReference type="Pfam" id="PF00535">
    <property type="entry name" value="Glycos_transf_2"/>
    <property type="match status" value="1"/>
</dbReference>
<sequence length="301" mass="33868">MTTNVSFVIPTYNGVHLLQKHLRSVFAAARKGDEIIIVDDASTDESVAWLEKTYGLTISSCEVTDAFCSVSIYKGVGLKVLINRTNRRFASSCNRGVMSAKAELVVLLNNDVSPDTHFLASLLPHFEDPDVFAVGCKELAASENDKEYGRSSMTFSRGMFIHWREPDQSGTDTAWVAGGSGMFRKSMWEELGGFDLDYTPAYWEDIDLSWRAKQRGWKVLFEPASIVHHVHESTNASVFGKNRVEIMGYKNQLLFTWKHAKGGALVSHIFWFPYHLVFTTIRSRGRFAIGLWRASIQVLLA</sequence>
<name>A0A317JSJ7_9BACT</name>
<dbReference type="SUPFAM" id="SSF53448">
    <property type="entry name" value="Nucleotide-diphospho-sugar transferases"/>
    <property type="match status" value="1"/>
</dbReference>
<evidence type="ECO:0000256" key="3">
    <source>
        <dbReference type="ARBA" id="ARBA00022679"/>
    </source>
</evidence>
<organism evidence="5 6">
    <name type="scientific">Candidatus Cerribacteria bacterium 'Amazon FNV 2010 28 9'</name>
    <dbReference type="NCBI Taxonomy" id="2081795"/>
    <lineage>
        <taxon>Bacteria</taxon>
        <taxon>Candidatus Cerribacteria</taxon>
    </lineage>
</organism>
<feature type="domain" description="Glycosyltransferase 2-like" evidence="4">
    <location>
        <begin position="6"/>
        <end position="190"/>
    </location>
</feature>
<gene>
    <name evidence="5" type="ORF">C5B42_00795</name>
</gene>
<reference evidence="5 6" key="1">
    <citation type="submission" date="2018-02" db="EMBL/GenBank/DDBJ databases">
        <title>Genomic Reconstructions from Amazon Rainforest and Pasture Soil Reveal Novel Insights into the Physiology of Candidate Phyla in Tropical Sites.</title>
        <authorList>
            <person name="Kroeger M.E."/>
            <person name="Delmont T."/>
            <person name="Eren A.M."/>
            <person name="Guo J."/>
            <person name="Meyer K.M."/>
            <person name="Khan K."/>
            <person name="Rodrigues J.L.M."/>
            <person name="Bohannan B.J.M."/>
            <person name="Tringe S."/>
            <person name="Borges C.D."/>
            <person name="Tiedje J."/>
            <person name="Tsai S.M."/>
            <person name="Nusslein K."/>
        </authorList>
    </citation>
    <scope>NUCLEOTIDE SEQUENCE [LARGE SCALE GENOMIC DNA]</scope>
    <source>
        <strain evidence="5">Amazon FNV 2010 28 9</strain>
    </source>
</reference>
<keyword evidence="3" id="KW-0808">Transferase</keyword>
<dbReference type="Gene3D" id="3.90.550.10">
    <property type="entry name" value="Spore Coat Polysaccharide Biosynthesis Protein SpsA, Chain A"/>
    <property type="match status" value="1"/>
</dbReference>
<evidence type="ECO:0000313" key="6">
    <source>
        <dbReference type="Proteomes" id="UP000246104"/>
    </source>
</evidence>
<dbReference type="AlphaFoldDB" id="A0A317JSJ7"/>
<evidence type="ECO:0000256" key="1">
    <source>
        <dbReference type="ARBA" id="ARBA00006739"/>
    </source>
</evidence>
<proteinExistence type="inferred from homology"/>